<dbReference type="InterPro" id="IPR032694">
    <property type="entry name" value="CopC/D"/>
</dbReference>
<dbReference type="PANTHER" id="PTHR34820">
    <property type="entry name" value="INNER MEMBRANE PROTEIN YEBZ"/>
    <property type="match status" value="1"/>
</dbReference>
<comment type="caution">
    <text evidence="8">The sequence shown here is derived from an EMBL/GenBank/DDBJ whole genome shotgun (WGS) entry which is preliminary data.</text>
</comment>
<feature type="domain" description="Copper resistance protein D" evidence="7">
    <location>
        <begin position="126"/>
        <end position="225"/>
    </location>
</feature>
<dbReference type="InterPro" id="IPR008457">
    <property type="entry name" value="Cu-R_CopD_dom"/>
</dbReference>
<accession>L7LFD4</accession>
<gene>
    <name evidence="8" type="ORF">GOHSU_51_00040</name>
</gene>
<evidence type="ECO:0000256" key="3">
    <source>
        <dbReference type="ARBA" id="ARBA00022692"/>
    </source>
</evidence>
<feature type="transmembrane region" description="Helical" evidence="6">
    <location>
        <begin position="131"/>
        <end position="149"/>
    </location>
</feature>
<dbReference type="Proteomes" id="UP000053405">
    <property type="component" value="Unassembled WGS sequence"/>
</dbReference>
<feature type="transmembrane region" description="Helical" evidence="6">
    <location>
        <begin position="169"/>
        <end position="187"/>
    </location>
</feature>
<evidence type="ECO:0000256" key="6">
    <source>
        <dbReference type="SAM" id="Phobius"/>
    </source>
</evidence>
<evidence type="ECO:0000256" key="2">
    <source>
        <dbReference type="ARBA" id="ARBA00022475"/>
    </source>
</evidence>
<keyword evidence="2" id="KW-1003">Cell membrane</keyword>
<keyword evidence="4 6" id="KW-1133">Transmembrane helix</keyword>
<proteinExistence type="predicted"/>
<keyword evidence="3 6" id="KW-0812">Transmembrane</keyword>
<evidence type="ECO:0000313" key="8">
    <source>
        <dbReference type="EMBL" id="GAC58792.1"/>
    </source>
</evidence>
<dbReference type="EMBL" id="BANT01000051">
    <property type="protein sequence ID" value="GAC58792.1"/>
    <property type="molecule type" value="Genomic_DNA"/>
</dbReference>
<sequence length="231" mass="23214">IAAAAGWWGATSLVAAWLDLADRAGTSPLALRSADLAVGLTTGLAQLVCFGGAVTVLVWSFRPFAPTVVVAVIAAVGVLAVATTGHAATGTWAPLLVGVHALAAAWWAGTLAALAMTVRGRSGWAAALPEFSRYALVAVCVLAATGTIAAVDRLGVGAQWLGSGYGRVVLAKIVVLMLVLGMAAAHRRRWVPSAARHRTAAEVSLRRAVAETALLALALGLAAGLASTGPG</sequence>
<evidence type="ECO:0000256" key="1">
    <source>
        <dbReference type="ARBA" id="ARBA00004651"/>
    </source>
</evidence>
<feature type="transmembrane region" description="Helical" evidence="6">
    <location>
        <begin position="95"/>
        <end position="119"/>
    </location>
</feature>
<dbReference type="GO" id="GO:0005886">
    <property type="term" value="C:plasma membrane"/>
    <property type="evidence" value="ECO:0007669"/>
    <property type="project" value="UniProtKB-SubCell"/>
</dbReference>
<dbReference type="AlphaFoldDB" id="L7LFD4"/>
<evidence type="ECO:0000313" key="9">
    <source>
        <dbReference type="Proteomes" id="UP000053405"/>
    </source>
</evidence>
<dbReference type="eggNOG" id="COG1276">
    <property type="taxonomic scope" value="Bacteria"/>
</dbReference>
<evidence type="ECO:0000259" key="7">
    <source>
        <dbReference type="Pfam" id="PF05425"/>
    </source>
</evidence>
<evidence type="ECO:0000256" key="4">
    <source>
        <dbReference type="ARBA" id="ARBA00022989"/>
    </source>
</evidence>
<feature type="transmembrane region" description="Helical" evidence="6">
    <location>
        <begin position="68"/>
        <end position="89"/>
    </location>
</feature>
<feature type="transmembrane region" description="Helical" evidence="6">
    <location>
        <begin position="36"/>
        <end position="61"/>
    </location>
</feature>
<feature type="non-terminal residue" evidence="8">
    <location>
        <position position="1"/>
    </location>
</feature>
<organism evidence="8 9">
    <name type="scientific">Gordonia hirsuta DSM 44140 = NBRC 16056</name>
    <dbReference type="NCBI Taxonomy" id="1121927"/>
    <lineage>
        <taxon>Bacteria</taxon>
        <taxon>Bacillati</taxon>
        <taxon>Actinomycetota</taxon>
        <taxon>Actinomycetes</taxon>
        <taxon>Mycobacteriales</taxon>
        <taxon>Gordoniaceae</taxon>
        <taxon>Gordonia</taxon>
    </lineage>
</organism>
<dbReference type="RefSeq" id="WP_005943492.1">
    <property type="nucleotide sequence ID" value="NZ_ATVK01000026.1"/>
</dbReference>
<evidence type="ECO:0000256" key="5">
    <source>
        <dbReference type="ARBA" id="ARBA00023136"/>
    </source>
</evidence>
<keyword evidence="9" id="KW-1185">Reference proteome</keyword>
<feature type="transmembrane region" description="Helical" evidence="6">
    <location>
        <begin position="208"/>
        <end position="226"/>
    </location>
</feature>
<reference evidence="8 9" key="1">
    <citation type="submission" date="2012-12" db="EMBL/GenBank/DDBJ databases">
        <title>Whole genome shotgun sequence of Gordonia hirsuta NBRC 16056.</title>
        <authorList>
            <person name="Isaki-Nakamura S."/>
            <person name="Hosoyama A."/>
            <person name="Tsuchikane K."/>
            <person name="Katsumata H."/>
            <person name="Baba S."/>
            <person name="Yamazaki S."/>
            <person name="Fujita N."/>
        </authorList>
    </citation>
    <scope>NUCLEOTIDE SEQUENCE [LARGE SCALE GENOMIC DNA]</scope>
    <source>
        <strain evidence="8 9">NBRC 16056</strain>
    </source>
</reference>
<keyword evidence="5 6" id="KW-0472">Membrane</keyword>
<dbReference type="OrthoDB" id="4641923at2"/>
<name>L7LFD4_9ACTN</name>
<protein>
    <recommendedName>
        <fullName evidence="7">Copper resistance protein D domain-containing protein</fullName>
    </recommendedName>
</protein>
<dbReference type="Pfam" id="PF05425">
    <property type="entry name" value="CopD"/>
    <property type="match status" value="1"/>
</dbReference>
<dbReference type="GO" id="GO:0006825">
    <property type="term" value="P:copper ion transport"/>
    <property type="evidence" value="ECO:0007669"/>
    <property type="project" value="InterPro"/>
</dbReference>
<dbReference type="PANTHER" id="PTHR34820:SF4">
    <property type="entry name" value="INNER MEMBRANE PROTEIN YEBZ"/>
    <property type="match status" value="1"/>
</dbReference>
<dbReference type="STRING" id="1121927.GOHSU_51_00040"/>
<comment type="subcellular location">
    <subcellularLocation>
        <location evidence="1">Cell membrane</location>
        <topology evidence="1">Multi-pass membrane protein</topology>
    </subcellularLocation>
</comment>